<sequence>LKGFVSGFGEGDGEDFETIFQQNEIRKQKINKEKERLKDRSRGIEVGQGIATIMRDSVPGKERKGRFDRLGAGTGTPAYGEYLSNLSPAELDKHIEGAKLLQGAFPNLGALELEFTAKQGPEAFSQLFAKARKVISDRAEKKLEEQRADRGLEIAGEDRRPQITEQNIPQTETARAGAFQRRFGAQVQRAQRTLDELENQRNEIFRGRGGQAARTGIESRINDAREDLKDAKKRADKHKDVKRSRIVFEAKRNKAGEITGLRAIEIGRNAEGKVIVRDDLGLDIPASQAQIIGDLMSGQPGEAGQQGGISQETEDLLNEARR</sequence>
<evidence type="ECO:0000256" key="2">
    <source>
        <dbReference type="SAM" id="MobiDB-lite"/>
    </source>
</evidence>
<keyword evidence="1" id="KW-0175">Coiled coil</keyword>
<accession>A0A0F9BF86</accession>
<feature type="compositionally biased region" description="Acidic residues" evidence="2">
    <location>
        <begin position="312"/>
        <end position="322"/>
    </location>
</feature>
<feature type="non-terminal residue" evidence="3">
    <location>
        <position position="1"/>
    </location>
</feature>
<organism evidence="3">
    <name type="scientific">marine sediment metagenome</name>
    <dbReference type="NCBI Taxonomy" id="412755"/>
    <lineage>
        <taxon>unclassified sequences</taxon>
        <taxon>metagenomes</taxon>
        <taxon>ecological metagenomes</taxon>
    </lineage>
</organism>
<name>A0A0F9BF86_9ZZZZ</name>
<reference evidence="3" key="1">
    <citation type="journal article" date="2015" name="Nature">
        <title>Complex archaea that bridge the gap between prokaryotes and eukaryotes.</title>
        <authorList>
            <person name="Spang A."/>
            <person name="Saw J.H."/>
            <person name="Jorgensen S.L."/>
            <person name="Zaremba-Niedzwiedzka K."/>
            <person name="Martijn J."/>
            <person name="Lind A.E."/>
            <person name="van Eijk R."/>
            <person name="Schleper C."/>
            <person name="Guy L."/>
            <person name="Ettema T.J."/>
        </authorList>
    </citation>
    <scope>NUCLEOTIDE SEQUENCE</scope>
</reference>
<comment type="caution">
    <text evidence="3">The sequence shown here is derived from an EMBL/GenBank/DDBJ whole genome shotgun (WGS) entry which is preliminary data.</text>
</comment>
<feature type="coiled-coil region" evidence="1">
    <location>
        <begin position="180"/>
        <end position="241"/>
    </location>
</feature>
<gene>
    <name evidence="3" type="ORF">LCGC14_2455830</name>
</gene>
<feature type="region of interest" description="Disordered" evidence="2">
    <location>
        <begin position="294"/>
        <end position="322"/>
    </location>
</feature>
<protein>
    <submittedName>
        <fullName evidence="3">Uncharacterized protein</fullName>
    </submittedName>
</protein>
<dbReference type="AlphaFoldDB" id="A0A0F9BF86"/>
<evidence type="ECO:0000256" key="1">
    <source>
        <dbReference type="SAM" id="Coils"/>
    </source>
</evidence>
<dbReference type="EMBL" id="LAZR01038114">
    <property type="protein sequence ID" value="KKL20400.1"/>
    <property type="molecule type" value="Genomic_DNA"/>
</dbReference>
<evidence type="ECO:0000313" key="3">
    <source>
        <dbReference type="EMBL" id="KKL20400.1"/>
    </source>
</evidence>
<proteinExistence type="predicted"/>